<reference evidence="2 3" key="1">
    <citation type="submission" date="2016-10" db="EMBL/GenBank/DDBJ databases">
        <authorList>
            <person name="de Groot N.N."/>
        </authorList>
    </citation>
    <scope>NUCLEOTIDE SEQUENCE [LARGE SCALE GENOMIC DNA]</scope>
    <source>
        <strain evidence="2 3">DSM 25186</strain>
    </source>
</reference>
<feature type="transmembrane region" description="Helical" evidence="1">
    <location>
        <begin position="171"/>
        <end position="193"/>
    </location>
</feature>
<feature type="transmembrane region" description="Helical" evidence="1">
    <location>
        <begin position="6"/>
        <end position="26"/>
    </location>
</feature>
<evidence type="ECO:0000313" key="3">
    <source>
        <dbReference type="Proteomes" id="UP000198510"/>
    </source>
</evidence>
<organism evidence="2 3">
    <name type="scientific">Catalinimonas alkaloidigena</name>
    <dbReference type="NCBI Taxonomy" id="1075417"/>
    <lineage>
        <taxon>Bacteria</taxon>
        <taxon>Pseudomonadati</taxon>
        <taxon>Bacteroidota</taxon>
        <taxon>Cytophagia</taxon>
        <taxon>Cytophagales</taxon>
        <taxon>Catalimonadaceae</taxon>
        <taxon>Catalinimonas</taxon>
    </lineage>
</organism>
<dbReference type="EMBL" id="FNFO01000024">
    <property type="protein sequence ID" value="SDM75570.1"/>
    <property type="molecule type" value="Genomic_DNA"/>
</dbReference>
<dbReference type="Proteomes" id="UP000198510">
    <property type="component" value="Unassembled WGS sequence"/>
</dbReference>
<protein>
    <submittedName>
        <fullName evidence="2">Four helix bundle sensory module for signal transduction</fullName>
    </submittedName>
</protein>
<accession>A0A1G9VTR7</accession>
<keyword evidence="1" id="KW-0812">Transmembrane</keyword>
<dbReference type="RefSeq" id="WP_089688827.1">
    <property type="nucleotide sequence ID" value="NZ_FNFO01000024.1"/>
</dbReference>
<evidence type="ECO:0000313" key="2">
    <source>
        <dbReference type="EMBL" id="SDM75570.1"/>
    </source>
</evidence>
<keyword evidence="1" id="KW-1133">Transmembrane helix</keyword>
<proteinExistence type="predicted"/>
<dbReference type="OrthoDB" id="979566at2"/>
<evidence type="ECO:0000256" key="1">
    <source>
        <dbReference type="SAM" id="Phobius"/>
    </source>
</evidence>
<dbReference type="AlphaFoldDB" id="A0A1G9VTR7"/>
<keyword evidence="1" id="KW-0472">Membrane</keyword>
<gene>
    <name evidence="2" type="ORF">SAMN05421823_1244</name>
</gene>
<dbReference type="STRING" id="1075417.SAMN05421823_1244"/>
<name>A0A1G9VTR7_9BACT</name>
<keyword evidence="3" id="KW-1185">Reference proteome</keyword>
<sequence>MSIYNKIKWVAGILLVFVIVLTTNLIDKDNFGRLRHSIVTIYEDRIIANDLIFELAVLIQEKELAVAMSDSVFFSKNNDSVDQKIQSLIERYEQTQITEEEQRFFDDLKTSLRTLKKLETEFVSSKFNDSTELFNTINHIVHTLRDLSKVQLKEGQRQMALSKRTMDTIDLFTRVETIFLVLMAILIQVIVLYKPQRRQ</sequence>